<sequence length="44" mass="5281">MLEGLKSSRRETSLIARHFERCILVLHKYYSREQAILEGYLTLR</sequence>
<reference evidence="1" key="1">
    <citation type="journal article" date="2011" name="Environ. Microbiol.">
        <title>Time-series analyses of Monterey Bay coastal microbial picoplankton using a 'genome proxy' microarray.</title>
        <authorList>
            <person name="Rich V.I."/>
            <person name="Pham V.D."/>
            <person name="Eppley J."/>
            <person name="Shi Y."/>
            <person name="DeLong E.F."/>
        </authorList>
    </citation>
    <scope>NUCLEOTIDE SEQUENCE</scope>
</reference>
<dbReference type="AlphaFoldDB" id="E0XTM6"/>
<organism evidence="1">
    <name type="scientific">uncultured nuHF1 cluster bacterium HF0130_31E21</name>
    <dbReference type="NCBI Taxonomy" id="710728"/>
    <lineage>
        <taxon>Bacteria</taxon>
        <taxon>environmental samples</taxon>
    </lineage>
</organism>
<protein>
    <submittedName>
        <fullName evidence="1">Uncharacterized protein</fullName>
    </submittedName>
</protein>
<proteinExistence type="predicted"/>
<dbReference type="EMBL" id="GU474873">
    <property type="protein sequence ID" value="ADI17767.1"/>
    <property type="molecule type" value="Genomic_DNA"/>
</dbReference>
<evidence type="ECO:0000313" key="1">
    <source>
        <dbReference type="EMBL" id="ADI17767.1"/>
    </source>
</evidence>
<accession>E0XTM6</accession>
<name>E0XTM6_9BACT</name>